<reference evidence="4" key="1">
    <citation type="submission" date="2011-02" db="EMBL/GenBank/DDBJ databases">
        <title>The Genome Sequence of Capsaspora owczarzaki ATCC 30864.</title>
        <authorList>
            <person name="Russ C."/>
            <person name="Cuomo C."/>
            <person name="Burger G."/>
            <person name="Gray M.W."/>
            <person name="Holland P.W.H."/>
            <person name="King N."/>
            <person name="Lang F.B.F."/>
            <person name="Roger A.J."/>
            <person name="Ruiz-Trillo I."/>
            <person name="Young S.K."/>
            <person name="Zeng Q."/>
            <person name="Gargeya S."/>
            <person name="Alvarado L."/>
            <person name="Berlin A."/>
            <person name="Chapman S.B."/>
            <person name="Chen Z."/>
            <person name="Freedman E."/>
            <person name="Gellesch M."/>
            <person name="Goldberg J."/>
            <person name="Griggs A."/>
            <person name="Gujja S."/>
            <person name="Heilman E."/>
            <person name="Heiman D."/>
            <person name="Howarth C."/>
            <person name="Mehta T."/>
            <person name="Neiman D."/>
            <person name="Pearson M."/>
            <person name="Roberts A."/>
            <person name="Saif S."/>
            <person name="Shea T."/>
            <person name="Shenoy N."/>
            <person name="Sisk P."/>
            <person name="Stolte C."/>
            <person name="Sykes S."/>
            <person name="White J."/>
            <person name="Yandava C."/>
            <person name="Haas B."/>
            <person name="Nusbaum C."/>
            <person name="Birren B."/>
        </authorList>
    </citation>
    <scope>NUCLEOTIDE SEQUENCE</scope>
    <source>
        <strain evidence="4">ATCC 30864</strain>
    </source>
</reference>
<feature type="compositionally biased region" description="Polar residues" evidence="1">
    <location>
        <begin position="156"/>
        <end position="168"/>
    </location>
</feature>
<dbReference type="AlphaFoldDB" id="A0A0D2WRM5"/>
<feature type="region of interest" description="Disordered" evidence="1">
    <location>
        <begin position="83"/>
        <end position="114"/>
    </location>
</feature>
<keyword evidence="2" id="KW-0812">Transmembrane</keyword>
<feature type="transmembrane region" description="Helical" evidence="2">
    <location>
        <begin position="43"/>
        <end position="67"/>
    </location>
</feature>
<feature type="compositionally biased region" description="Basic and acidic residues" evidence="1">
    <location>
        <begin position="195"/>
        <end position="212"/>
    </location>
</feature>
<evidence type="ECO:0000313" key="3">
    <source>
        <dbReference type="EMBL" id="KJE93938.1"/>
    </source>
</evidence>
<feature type="compositionally biased region" description="Basic and acidic residues" evidence="1">
    <location>
        <begin position="96"/>
        <end position="110"/>
    </location>
</feature>
<sequence length="256" mass="28844">MHISMTPPTARWQAGVEQEAPARTPSASTHGSGGALRRWRSRAWVSSFFFFYFCFFFFFTFYVFVFLKKKLVANQPSTRWNGQTTAVRRKGQWGRGGKEQRGPLRRKNSDQDDANFVMRSKKRVSEKGNKITNDQAVWCFTSPPPSPTAAVRQRGFGSSPSTNSAKQCKVQSQVATYHSGTALAEKSNSKKANKKKSETGSRSKTTQKTDKKQSKKSKARLKMHMRDLKHVPPKKKIQQRNGHIAAKVLIVALGTN</sequence>
<evidence type="ECO:0000256" key="2">
    <source>
        <dbReference type="SAM" id="Phobius"/>
    </source>
</evidence>
<gene>
    <name evidence="3" type="ORF">CAOG_009778</name>
</gene>
<protein>
    <submittedName>
        <fullName evidence="3">Uncharacterized protein</fullName>
    </submittedName>
</protein>
<name>A0A0D2WRM5_CAPO3</name>
<dbReference type="EMBL" id="KE346366">
    <property type="protein sequence ID" value="KJE93938.1"/>
    <property type="molecule type" value="Genomic_DNA"/>
</dbReference>
<keyword evidence="4" id="KW-1185">Reference proteome</keyword>
<evidence type="ECO:0000256" key="1">
    <source>
        <dbReference type="SAM" id="MobiDB-lite"/>
    </source>
</evidence>
<feature type="region of interest" description="Disordered" evidence="1">
    <location>
        <begin position="149"/>
        <end position="168"/>
    </location>
</feature>
<keyword evidence="2" id="KW-0472">Membrane</keyword>
<feature type="region of interest" description="Disordered" evidence="1">
    <location>
        <begin position="184"/>
        <end position="221"/>
    </location>
</feature>
<keyword evidence="2" id="KW-1133">Transmembrane helix</keyword>
<evidence type="ECO:0000313" key="4">
    <source>
        <dbReference type="Proteomes" id="UP000008743"/>
    </source>
</evidence>
<feature type="region of interest" description="Disordered" evidence="1">
    <location>
        <begin position="1"/>
        <end position="34"/>
    </location>
</feature>
<organism evidence="3 4">
    <name type="scientific">Capsaspora owczarzaki (strain ATCC 30864)</name>
    <dbReference type="NCBI Taxonomy" id="595528"/>
    <lineage>
        <taxon>Eukaryota</taxon>
        <taxon>Filasterea</taxon>
        <taxon>Capsaspora</taxon>
    </lineage>
</organism>
<proteinExistence type="predicted"/>
<dbReference type="InParanoid" id="A0A0D2WRM5"/>
<accession>A0A0D2WRM5</accession>
<dbReference type="Proteomes" id="UP000008743">
    <property type="component" value="Unassembled WGS sequence"/>
</dbReference>